<protein>
    <recommendedName>
        <fullName evidence="1">YvlB/LiaX N-terminal domain-containing protein</fullName>
    </recommendedName>
</protein>
<comment type="caution">
    <text evidence="2">The sequence shown here is derived from an EMBL/GenBank/DDBJ whole genome shotgun (WGS) entry which is preliminary data.</text>
</comment>
<proteinExistence type="predicted"/>
<keyword evidence="3" id="KW-1185">Reference proteome</keyword>
<organism evidence="2 3">
    <name type="scientific">Clostridium thailandense</name>
    <dbReference type="NCBI Taxonomy" id="2794346"/>
    <lineage>
        <taxon>Bacteria</taxon>
        <taxon>Bacillati</taxon>
        <taxon>Bacillota</taxon>
        <taxon>Clostridia</taxon>
        <taxon>Eubacteriales</taxon>
        <taxon>Clostridiaceae</taxon>
        <taxon>Clostridium</taxon>
    </lineage>
</organism>
<reference evidence="2" key="1">
    <citation type="submission" date="2020-12" db="EMBL/GenBank/DDBJ databases">
        <title>Clostridium thailandense sp. nov., a novel acetogenic bacterium isolated from peat land soil in Thailand.</title>
        <authorList>
            <person name="Chaikitkaew S."/>
            <person name="Birkeland N.K."/>
        </authorList>
    </citation>
    <scope>NUCLEOTIDE SEQUENCE</scope>
    <source>
        <strain evidence="2">PL3</strain>
    </source>
</reference>
<dbReference type="Proteomes" id="UP000694308">
    <property type="component" value="Unassembled WGS sequence"/>
</dbReference>
<feature type="domain" description="YvlB/LiaX N-terminal" evidence="1">
    <location>
        <begin position="3"/>
        <end position="31"/>
    </location>
</feature>
<dbReference type="InterPro" id="IPR053959">
    <property type="entry name" value="YvlB/LiaX_N"/>
</dbReference>
<evidence type="ECO:0000259" key="1">
    <source>
        <dbReference type="Pfam" id="PF22746"/>
    </source>
</evidence>
<dbReference type="EMBL" id="JAEEGC010000072">
    <property type="protein sequence ID" value="MBV7274266.1"/>
    <property type="molecule type" value="Genomic_DNA"/>
</dbReference>
<sequence>MNEEISKILKMVQEGKITSEKAEELIEALNNKTTVVTTLGNTSNDDDILNKMLKIKVISHDGDNVNVNLPVKFIKTVLKTLGKIPMTDNIKGMEHLDLNLISDAIDNGLSGKIVDVKSGNGDLVEVSIE</sequence>
<name>A0A949WRR4_9CLOT</name>
<evidence type="ECO:0000313" key="2">
    <source>
        <dbReference type="EMBL" id="MBV7274266.1"/>
    </source>
</evidence>
<dbReference type="AlphaFoldDB" id="A0A949WRR4"/>
<evidence type="ECO:0000313" key="3">
    <source>
        <dbReference type="Proteomes" id="UP000694308"/>
    </source>
</evidence>
<accession>A0A949WRR4</accession>
<gene>
    <name evidence="2" type="ORF">I6U48_15280</name>
</gene>
<dbReference type="RefSeq" id="WP_218321332.1">
    <property type="nucleotide sequence ID" value="NZ_JAEEGC010000072.1"/>
</dbReference>
<dbReference type="Pfam" id="PF22746">
    <property type="entry name" value="SHOCT-like_DUF2089-C"/>
    <property type="match status" value="1"/>
</dbReference>